<dbReference type="FunCoup" id="A0A151Z9U0">
    <property type="interactions" value="170"/>
</dbReference>
<evidence type="ECO:0000256" key="1">
    <source>
        <dbReference type="SAM" id="Phobius"/>
    </source>
</evidence>
<keyword evidence="1" id="KW-0472">Membrane</keyword>
<gene>
    <name evidence="2" type="ORF">DLAC_09364</name>
</gene>
<dbReference type="EMBL" id="LODT01000037">
    <property type="protein sequence ID" value="KYQ90727.1"/>
    <property type="molecule type" value="Genomic_DNA"/>
</dbReference>
<keyword evidence="3" id="KW-1185">Reference proteome</keyword>
<evidence type="ECO:0000313" key="2">
    <source>
        <dbReference type="EMBL" id="KYQ90727.1"/>
    </source>
</evidence>
<organism evidence="2 3">
    <name type="scientific">Tieghemostelium lacteum</name>
    <name type="common">Slime mold</name>
    <name type="synonym">Dictyostelium lacteum</name>
    <dbReference type="NCBI Taxonomy" id="361077"/>
    <lineage>
        <taxon>Eukaryota</taxon>
        <taxon>Amoebozoa</taxon>
        <taxon>Evosea</taxon>
        <taxon>Eumycetozoa</taxon>
        <taxon>Dictyostelia</taxon>
        <taxon>Dictyosteliales</taxon>
        <taxon>Raperosteliaceae</taxon>
        <taxon>Tieghemostelium</taxon>
    </lineage>
</organism>
<comment type="caution">
    <text evidence="2">The sequence shown here is derived from an EMBL/GenBank/DDBJ whole genome shotgun (WGS) entry which is preliminary data.</text>
</comment>
<accession>A0A151Z9U0</accession>
<name>A0A151Z9U0_TIELA</name>
<keyword evidence="1" id="KW-1133">Transmembrane helix</keyword>
<dbReference type="AlphaFoldDB" id="A0A151Z9U0"/>
<keyword evidence="1" id="KW-0812">Transmembrane</keyword>
<evidence type="ECO:0000313" key="3">
    <source>
        <dbReference type="Proteomes" id="UP000076078"/>
    </source>
</evidence>
<dbReference type="Proteomes" id="UP000076078">
    <property type="component" value="Unassembled WGS sequence"/>
</dbReference>
<dbReference type="InParanoid" id="A0A151Z9U0"/>
<protein>
    <submittedName>
        <fullName evidence="2">Uncharacterized protein</fullName>
    </submittedName>
</protein>
<sequence length="74" mass="8880">MDKSNHYNNKDKNFYQCQQVPFSQTVILVILEHPILFGSLFSLVFILVIYLIYSWKKLLIEMNKLENEVKEKKD</sequence>
<feature type="transmembrane region" description="Helical" evidence="1">
    <location>
        <begin position="35"/>
        <end position="55"/>
    </location>
</feature>
<reference evidence="2 3" key="1">
    <citation type="submission" date="2015-12" db="EMBL/GenBank/DDBJ databases">
        <title>Dictyostelia acquired genes for synthesis and detection of signals that induce cell-type specialization by lateral gene transfer from prokaryotes.</title>
        <authorList>
            <person name="Gloeckner G."/>
            <person name="Schaap P."/>
        </authorList>
    </citation>
    <scope>NUCLEOTIDE SEQUENCE [LARGE SCALE GENOMIC DNA]</scope>
    <source>
        <strain evidence="2 3">TK</strain>
    </source>
</reference>
<proteinExistence type="predicted"/>